<keyword evidence="1" id="KW-0472">Membrane</keyword>
<gene>
    <name evidence="3" type="ORF">KME32_35510</name>
</gene>
<reference evidence="3" key="1">
    <citation type="submission" date="2021-05" db="EMBL/GenBank/DDBJ databases">
        <authorList>
            <person name="Pietrasiak N."/>
            <person name="Ward R."/>
            <person name="Stajich J.E."/>
            <person name="Kurbessoian T."/>
        </authorList>
    </citation>
    <scope>NUCLEOTIDE SEQUENCE</scope>
    <source>
        <strain evidence="3">JT2-VF2</strain>
    </source>
</reference>
<sequence length="416" mass="47117">MKCIKCTTDNTLKDRTENHGRCKHCRHQFVFEPTSMVGVRFTDLFFAKAIADVSANSTLFYTQKQFLYLIDKRFQSKNYTSLLLLLLPLGAIIFYIHNFITFPAFFFIVIFDQMHSNKRSYTQRQKSAKSLINLGISTLLAGIVLSLIISSFKLFVGCLIIGLLAIYLGKREQAQPTNIVYKFRISDSQLQGWLASWRRVNNQSDKILPPPQEQSTPITINADVTAYSFDRLVVCDNAAVAQMLIANNFHFENNCAILTITGYPQNIFDTTMRMLHRNPDLTVYVLHDCNPNGMTLIDHLRTNPMWFQGREVTIIDVGLLPRQILAGNHSIFTQTSSESAEAAKQLSLEVRSSLSSVELEWLDSGNFVELESFTPQRLIQILNRAMISSLTLNNDDSSLFLVGDSGNSMYVVESFG</sequence>
<dbReference type="Gene3D" id="3.40.1360.10">
    <property type="match status" value="1"/>
</dbReference>
<dbReference type="Proteomes" id="UP000715781">
    <property type="component" value="Unassembled WGS sequence"/>
</dbReference>
<feature type="domain" description="Topoisomerase 6 subunit A/Spo11 TOPRIM" evidence="2">
    <location>
        <begin position="234"/>
        <end position="297"/>
    </location>
</feature>
<comment type="caution">
    <text evidence="3">The sequence shown here is derived from an EMBL/GenBank/DDBJ whole genome shotgun (WGS) entry which is preliminary data.</text>
</comment>
<proteinExistence type="predicted"/>
<reference evidence="3" key="2">
    <citation type="journal article" date="2022" name="Microbiol. Resour. Announc.">
        <title>Metagenome Sequencing to Explore Phylogenomics of Terrestrial Cyanobacteria.</title>
        <authorList>
            <person name="Ward R.D."/>
            <person name="Stajich J.E."/>
            <person name="Johansen J.R."/>
            <person name="Huntemann M."/>
            <person name="Clum A."/>
            <person name="Foster B."/>
            <person name="Foster B."/>
            <person name="Roux S."/>
            <person name="Palaniappan K."/>
            <person name="Varghese N."/>
            <person name="Mukherjee S."/>
            <person name="Reddy T.B.K."/>
            <person name="Daum C."/>
            <person name="Copeland A."/>
            <person name="Chen I.A."/>
            <person name="Ivanova N.N."/>
            <person name="Kyrpides N.C."/>
            <person name="Shapiro N."/>
            <person name="Eloe-Fadrosh E.A."/>
            <person name="Pietrasiak N."/>
        </authorList>
    </citation>
    <scope>NUCLEOTIDE SEQUENCE</scope>
    <source>
        <strain evidence="3">JT2-VF2</strain>
    </source>
</reference>
<evidence type="ECO:0000256" key="1">
    <source>
        <dbReference type="SAM" id="Phobius"/>
    </source>
</evidence>
<dbReference type="GO" id="GO:0005694">
    <property type="term" value="C:chromosome"/>
    <property type="evidence" value="ECO:0007669"/>
    <property type="project" value="InterPro"/>
</dbReference>
<organism evidence="3 4">
    <name type="scientific">Mojavia pulchra JT2-VF2</name>
    <dbReference type="NCBI Taxonomy" id="287848"/>
    <lineage>
        <taxon>Bacteria</taxon>
        <taxon>Bacillati</taxon>
        <taxon>Cyanobacteriota</taxon>
        <taxon>Cyanophyceae</taxon>
        <taxon>Nostocales</taxon>
        <taxon>Nostocaceae</taxon>
    </lineage>
</organism>
<dbReference type="EMBL" id="JAHHHN010000071">
    <property type="protein sequence ID" value="MBW4566280.1"/>
    <property type="molecule type" value="Genomic_DNA"/>
</dbReference>
<name>A0A951Q8W5_9NOST</name>
<dbReference type="SUPFAM" id="SSF56726">
    <property type="entry name" value="DNA topoisomerase IV, alpha subunit"/>
    <property type="match status" value="1"/>
</dbReference>
<evidence type="ECO:0000313" key="3">
    <source>
        <dbReference type="EMBL" id="MBW4566280.1"/>
    </source>
</evidence>
<protein>
    <recommendedName>
        <fullName evidence="2">Topoisomerase 6 subunit A/Spo11 TOPRIM domain-containing protein</fullName>
    </recommendedName>
</protein>
<dbReference type="InterPro" id="IPR036078">
    <property type="entry name" value="Spo11/TopoVI_A_sf"/>
</dbReference>
<evidence type="ECO:0000259" key="2">
    <source>
        <dbReference type="Pfam" id="PF21180"/>
    </source>
</evidence>
<feature type="transmembrane region" description="Helical" evidence="1">
    <location>
        <begin position="154"/>
        <end position="169"/>
    </location>
</feature>
<dbReference type="InterPro" id="IPR034136">
    <property type="entry name" value="TOPRIM_Topo6A/Spo11"/>
</dbReference>
<dbReference type="GO" id="GO:0003677">
    <property type="term" value="F:DNA binding"/>
    <property type="evidence" value="ECO:0007669"/>
    <property type="project" value="InterPro"/>
</dbReference>
<dbReference type="AlphaFoldDB" id="A0A951Q8W5"/>
<dbReference type="Pfam" id="PF21180">
    <property type="entry name" value="TOP6A-Spo11_Toprim"/>
    <property type="match status" value="1"/>
</dbReference>
<accession>A0A951Q8W5</accession>
<keyword evidence="1" id="KW-1133">Transmembrane helix</keyword>
<feature type="transmembrane region" description="Helical" evidence="1">
    <location>
        <begin position="82"/>
        <end position="111"/>
    </location>
</feature>
<evidence type="ECO:0000313" key="4">
    <source>
        <dbReference type="Proteomes" id="UP000715781"/>
    </source>
</evidence>
<keyword evidence="1" id="KW-0812">Transmembrane</keyword>